<name>A0AAC9LQY5_9FLAO</name>
<feature type="domain" description="Glycosyltransferase 2-like" evidence="1">
    <location>
        <begin position="12"/>
        <end position="149"/>
    </location>
</feature>
<dbReference type="PANTHER" id="PTHR22916:SF3">
    <property type="entry name" value="UDP-GLCNAC:BETAGAL BETA-1,3-N-ACETYLGLUCOSAMINYLTRANSFERASE-LIKE PROTEIN 1"/>
    <property type="match status" value="1"/>
</dbReference>
<dbReference type="AlphaFoldDB" id="A0AAC9LQY5"/>
<dbReference type="InterPro" id="IPR001173">
    <property type="entry name" value="Glyco_trans_2-like"/>
</dbReference>
<evidence type="ECO:0000313" key="3">
    <source>
        <dbReference type="Proteomes" id="UP000187506"/>
    </source>
</evidence>
<dbReference type="InterPro" id="IPR029044">
    <property type="entry name" value="Nucleotide-diphossugar_trans"/>
</dbReference>
<sequence length="342" mass="40433">MINTNKELPLVSICIPTYNGANYIEESLNSALNQTYKNIEIIICDDKSSDNTIAICEAYAKKHPNIKVFKNPENLGLVKNWINVIEKASSNWIKFLFQDDIFENNCVEIMMNAALKHNVNFVFCNREYFFDENINQKLQSFYTKIEKTDSIFPHNTLITPEQAPKIIGKKLFNNCIGEPPCYLFNKSIINESDFPLKYKQIIDYVFVLNIISKNSFVFIKDSLVKFRVHLSSESMTTTVNKDAFDKLIYVKYFERLLLCYDLIHNPTFKLFKENTPLKDIEQIRDWTTLKSFKRLDYKKAKDFYTKQSIKDFIINKNTKNYNRLKYKLFKFKTKSLRHIYKV</sequence>
<reference evidence="2 3" key="1">
    <citation type="submission" date="2017-01" db="EMBL/GenBank/DDBJ databases">
        <title>Complete genome of Lacinutrix venerupis DOK2-8 isolated from seawater in Dokdo.</title>
        <authorList>
            <person name="Chi W.-J."/>
            <person name="Kim J.H."/>
        </authorList>
    </citation>
    <scope>NUCLEOTIDE SEQUENCE [LARGE SCALE GENOMIC DNA]</scope>
    <source>
        <strain evidence="2 3">DOK2-8</strain>
    </source>
</reference>
<dbReference type="EMBL" id="CP019352">
    <property type="protein sequence ID" value="APY01382.1"/>
    <property type="molecule type" value="Genomic_DNA"/>
</dbReference>
<dbReference type="PANTHER" id="PTHR22916">
    <property type="entry name" value="GLYCOSYLTRANSFERASE"/>
    <property type="match status" value="1"/>
</dbReference>
<accession>A0AAC9LQY5</accession>
<protein>
    <recommendedName>
        <fullName evidence="1">Glycosyltransferase 2-like domain-containing protein</fullName>
    </recommendedName>
</protein>
<dbReference type="GO" id="GO:0016758">
    <property type="term" value="F:hexosyltransferase activity"/>
    <property type="evidence" value="ECO:0007669"/>
    <property type="project" value="UniProtKB-ARBA"/>
</dbReference>
<organism evidence="2 3">
    <name type="scientific">Lacinutrix venerupis</name>
    <dbReference type="NCBI Taxonomy" id="1486034"/>
    <lineage>
        <taxon>Bacteria</taxon>
        <taxon>Pseudomonadati</taxon>
        <taxon>Bacteroidota</taxon>
        <taxon>Flavobacteriia</taxon>
        <taxon>Flavobacteriales</taxon>
        <taxon>Flavobacteriaceae</taxon>
        <taxon>Lacinutrix</taxon>
    </lineage>
</organism>
<dbReference type="KEGG" id="lvn:BWR22_14085"/>
<dbReference type="Gene3D" id="3.90.550.10">
    <property type="entry name" value="Spore Coat Polysaccharide Biosynthesis Protein SpsA, Chain A"/>
    <property type="match status" value="1"/>
</dbReference>
<evidence type="ECO:0000313" key="2">
    <source>
        <dbReference type="EMBL" id="APY01382.1"/>
    </source>
</evidence>
<dbReference type="Pfam" id="PF00535">
    <property type="entry name" value="Glycos_transf_2"/>
    <property type="match status" value="1"/>
</dbReference>
<keyword evidence="3" id="KW-1185">Reference proteome</keyword>
<gene>
    <name evidence="2" type="ORF">BWR22_14085</name>
</gene>
<proteinExistence type="predicted"/>
<dbReference type="Proteomes" id="UP000187506">
    <property type="component" value="Chromosome"/>
</dbReference>
<evidence type="ECO:0000259" key="1">
    <source>
        <dbReference type="Pfam" id="PF00535"/>
    </source>
</evidence>
<dbReference type="SUPFAM" id="SSF53448">
    <property type="entry name" value="Nucleotide-diphospho-sugar transferases"/>
    <property type="match status" value="1"/>
</dbReference>
<dbReference type="RefSeq" id="WP_076734284.1">
    <property type="nucleotide sequence ID" value="NZ_CP019352.1"/>
</dbReference>